<comment type="caution">
    <text evidence="5">The sequence shown here is derived from an EMBL/GenBank/DDBJ whole genome shotgun (WGS) entry which is preliminary data.</text>
</comment>
<dbReference type="SMART" id="SM00369">
    <property type="entry name" value="LRR_TYP"/>
    <property type="match status" value="8"/>
</dbReference>
<dbReference type="SMART" id="SM00332">
    <property type="entry name" value="PP2Cc"/>
    <property type="match status" value="1"/>
</dbReference>
<dbReference type="AlphaFoldDB" id="A0A1J4KKF8"/>
<dbReference type="InterPro" id="IPR032675">
    <property type="entry name" value="LRR_dom_sf"/>
</dbReference>
<dbReference type="SUPFAM" id="SSF81606">
    <property type="entry name" value="PP2C-like"/>
    <property type="match status" value="1"/>
</dbReference>
<dbReference type="GeneID" id="94835089"/>
<dbReference type="InterPro" id="IPR001611">
    <property type="entry name" value="Leu-rich_rpt"/>
</dbReference>
<evidence type="ECO:0000256" key="3">
    <source>
        <dbReference type="SAM" id="MobiDB-lite"/>
    </source>
</evidence>
<gene>
    <name evidence="5" type="ORF">TRFO_18781</name>
</gene>
<accession>A0A1J4KKF8</accession>
<dbReference type="Pfam" id="PF00481">
    <property type="entry name" value="PP2C"/>
    <property type="match status" value="1"/>
</dbReference>
<organism evidence="5 6">
    <name type="scientific">Tritrichomonas foetus</name>
    <dbReference type="NCBI Taxonomy" id="1144522"/>
    <lineage>
        <taxon>Eukaryota</taxon>
        <taxon>Metamonada</taxon>
        <taxon>Parabasalia</taxon>
        <taxon>Tritrichomonadida</taxon>
        <taxon>Tritrichomonadidae</taxon>
        <taxon>Tritrichomonas</taxon>
    </lineage>
</organism>
<dbReference type="Proteomes" id="UP000179807">
    <property type="component" value="Unassembled WGS sequence"/>
</dbReference>
<feature type="domain" description="PPM-type phosphatase" evidence="4">
    <location>
        <begin position="610"/>
        <end position="844"/>
    </location>
</feature>
<dbReference type="SUPFAM" id="SSF52058">
    <property type="entry name" value="L domain-like"/>
    <property type="match status" value="2"/>
</dbReference>
<name>A0A1J4KKF8_9EUKA</name>
<dbReference type="InterPro" id="IPR001932">
    <property type="entry name" value="PPM-type_phosphatase-like_dom"/>
</dbReference>
<reference evidence="5" key="1">
    <citation type="submission" date="2016-10" db="EMBL/GenBank/DDBJ databases">
        <authorList>
            <person name="Benchimol M."/>
            <person name="Almeida L.G."/>
            <person name="Vasconcelos A.T."/>
            <person name="Perreira-Neves A."/>
            <person name="Rosa I.A."/>
            <person name="Tasca T."/>
            <person name="Bogo M.R."/>
            <person name="de Souza W."/>
        </authorList>
    </citation>
    <scope>NUCLEOTIDE SEQUENCE [LARGE SCALE GENOMIC DNA]</scope>
    <source>
        <strain evidence="5">K</strain>
    </source>
</reference>
<dbReference type="OrthoDB" id="676979at2759"/>
<feature type="compositionally biased region" description="Basic and acidic residues" evidence="3">
    <location>
        <begin position="937"/>
        <end position="964"/>
    </location>
</feature>
<feature type="region of interest" description="Disordered" evidence="3">
    <location>
        <begin position="899"/>
        <end position="1185"/>
    </location>
</feature>
<feature type="compositionally biased region" description="Low complexity" evidence="3">
    <location>
        <begin position="998"/>
        <end position="1011"/>
    </location>
</feature>
<dbReference type="VEuPathDB" id="TrichDB:TRFO_18781"/>
<dbReference type="PANTHER" id="PTHR47114">
    <property type="match status" value="1"/>
</dbReference>
<feature type="compositionally biased region" description="Basic and acidic residues" evidence="3">
    <location>
        <begin position="1046"/>
        <end position="1177"/>
    </location>
</feature>
<dbReference type="RefSeq" id="XP_068364851.1">
    <property type="nucleotide sequence ID" value="XM_068500385.1"/>
</dbReference>
<evidence type="ECO:0000256" key="2">
    <source>
        <dbReference type="ARBA" id="ARBA00022737"/>
    </source>
</evidence>
<dbReference type="SMART" id="SM00331">
    <property type="entry name" value="PP2C_SIG"/>
    <property type="match status" value="1"/>
</dbReference>
<dbReference type="PROSITE" id="PS51450">
    <property type="entry name" value="LRR"/>
    <property type="match status" value="4"/>
</dbReference>
<dbReference type="InterPro" id="IPR003591">
    <property type="entry name" value="Leu-rich_rpt_typical-subtyp"/>
</dbReference>
<proteinExistence type="predicted"/>
<dbReference type="SMART" id="SM00365">
    <property type="entry name" value="LRR_SD22"/>
    <property type="match status" value="7"/>
</dbReference>
<evidence type="ECO:0000313" key="5">
    <source>
        <dbReference type="EMBL" id="OHT11715.1"/>
    </source>
</evidence>
<feature type="compositionally biased region" description="Basic and acidic residues" evidence="3">
    <location>
        <begin position="975"/>
        <end position="997"/>
    </location>
</feature>
<protein>
    <submittedName>
        <fullName evidence="5">Protein phosphatase 2C</fullName>
    </submittedName>
</protein>
<feature type="compositionally biased region" description="Low complexity" evidence="3">
    <location>
        <begin position="1028"/>
        <end position="1045"/>
    </location>
</feature>
<dbReference type="CDD" id="cd00143">
    <property type="entry name" value="PP2Cc"/>
    <property type="match status" value="1"/>
</dbReference>
<keyword evidence="2" id="KW-0677">Repeat</keyword>
<sequence>MNNIEIVEVRKKLVVYTKSYDITEKVTIENYKPMGAEDSRPLFNPEESVLELSQQNLDLIPYKIKENSIVKMNLQYNKIRKLPKRATRVSHLVLSSNELNELPETMINRILTYTYLNYLDLSINDLKNWPDKLSKLNKLRTLDLHCNKIEKIKILSRSLHTLILGTNRLTELPEVPKTLLCLNLDFNRIKELKSGCEFARLQKLSLPVNSLERIDENLNFPLLEYLDIGRNRLKELPDMSKIAPKLKIFECSDNFLTEFPKLPGTIKEFAFRNNELNEVPNFFELFENLTTIDISENNIKHLSRLPTSCTFLAAHTNGLEEIEDSDTPNLKRVFLMHNNLKKFPIFENNELEEAYFSFNEIENFDNFHFNQTLTKIDISHNQIKELPDALFGIPTLQTIYAINNKIKIVPESFSQSSITVFNISSNPLKKFPKHLPESLQKIYVSYCGLVSIPSTIKKSKNLEELVAYGNQLKSIPKIPNLKTLLLSQNQFSDFPKLPKSLTILDFSYNNFTTLPDKIKLPNVIDIDFSHNDIENLPSNFEIPQIKYLKLSYNKRLATTPKIQKYSSLLIINAEGTKIIFNKLPAIRELMTNQANLFHSPFTKLIQCGSNVGYSEMCGIRDAMEDAILVRENIKDNISAYGVFDGHGGAKTSTVAVYKFTQYFQQNGEFSADYMCKTLLKVNEDIRRYKHNDGSTVAIALRQENKILTAHLGDARAIIVKDDGTISFATKDHKPSLRSEYERVRDADSNIIAGRVYGILAITRSIGDFKVVGLSYEPEINEYEIEDDDKWMIIGCDGIWDVIFPEIVCSISQEVNNATEFAFKMRNMAYSSMSFDNISVIVVDLKKRSKPPKHLKLPSLSKMYSNVNIPLESIIAKESEDQYENRLLNDKVSEIPSLLSYEPTKFDDETPSSSSNSDSNSNSSSRSNGGSSSESEEDNSKENNSEEKSHKRSNKEDNVKVELIVKNHHGTNGELKNVKIDFKETGDKKATIILKQEKSSNPSESSESSSNKLDNKNEAKQPQIPINQDPSNESNESSDNESTTPSKSERTSERNSSDENSSDSEKDHESEKSSNSKKISDSESDKTSESEKASESDKTTESKKSSESESESEKTTESKKSSESESESEKTTESKKSSESESESESEKTSESDKTTESKKSRESESESEKTTESEKTSESIGCPEA</sequence>
<evidence type="ECO:0000313" key="6">
    <source>
        <dbReference type="Proteomes" id="UP000179807"/>
    </source>
</evidence>
<dbReference type="PANTHER" id="PTHR47114:SF2">
    <property type="entry name" value="OLIGODENDROCYTE-MYELIN GLYCOPROTEIN"/>
    <property type="match status" value="1"/>
</dbReference>
<dbReference type="PROSITE" id="PS51746">
    <property type="entry name" value="PPM_2"/>
    <property type="match status" value="1"/>
</dbReference>
<dbReference type="InterPro" id="IPR051071">
    <property type="entry name" value="LRR-bact_E3_ubiq_ligases"/>
</dbReference>
<keyword evidence="1" id="KW-0433">Leucine-rich repeat</keyword>
<keyword evidence="6" id="KW-1185">Reference proteome</keyword>
<dbReference type="EMBL" id="MLAK01000581">
    <property type="protein sequence ID" value="OHT11715.1"/>
    <property type="molecule type" value="Genomic_DNA"/>
</dbReference>
<dbReference type="Gene3D" id="3.80.10.10">
    <property type="entry name" value="Ribonuclease Inhibitor"/>
    <property type="match status" value="3"/>
</dbReference>
<feature type="compositionally biased region" description="Low complexity" evidence="3">
    <location>
        <begin position="911"/>
        <end position="932"/>
    </location>
</feature>
<evidence type="ECO:0000256" key="1">
    <source>
        <dbReference type="ARBA" id="ARBA00022614"/>
    </source>
</evidence>
<dbReference type="InterPro" id="IPR036457">
    <property type="entry name" value="PPM-type-like_dom_sf"/>
</dbReference>
<evidence type="ECO:0000259" key="4">
    <source>
        <dbReference type="PROSITE" id="PS51746"/>
    </source>
</evidence>
<dbReference type="Gene3D" id="3.60.40.10">
    <property type="entry name" value="PPM-type phosphatase domain"/>
    <property type="match status" value="1"/>
</dbReference>
<dbReference type="SMART" id="SM00364">
    <property type="entry name" value="LRR_BAC"/>
    <property type="match status" value="14"/>
</dbReference>